<dbReference type="AlphaFoldDB" id="A0A1X7LXN3"/>
<keyword evidence="2" id="KW-1185">Reference proteome</keyword>
<accession>A0A1X7LXN3</accession>
<dbReference type="Proteomes" id="UP000193228">
    <property type="component" value="Unassembled WGS sequence"/>
</dbReference>
<evidence type="ECO:0000313" key="2">
    <source>
        <dbReference type="Proteomes" id="UP000193228"/>
    </source>
</evidence>
<organism evidence="1 2">
    <name type="scientific">Paraburkholderia susongensis</name>
    <dbReference type="NCBI Taxonomy" id="1515439"/>
    <lineage>
        <taxon>Bacteria</taxon>
        <taxon>Pseudomonadati</taxon>
        <taxon>Pseudomonadota</taxon>
        <taxon>Betaproteobacteria</taxon>
        <taxon>Burkholderiales</taxon>
        <taxon>Burkholderiaceae</taxon>
        <taxon>Paraburkholderia</taxon>
    </lineage>
</organism>
<gene>
    <name evidence="1" type="ORF">SAMN06265784_111138</name>
</gene>
<dbReference type="EMBL" id="FXAT01000011">
    <property type="protein sequence ID" value="SMG58615.1"/>
    <property type="molecule type" value="Genomic_DNA"/>
</dbReference>
<reference evidence="2" key="1">
    <citation type="submission" date="2017-04" db="EMBL/GenBank/DDBJ databases">
        <authorList>
            <person name="Varghese N."/>
            <person name="Submissions S."/>
        </authorList>
    </citation>
    <scope>NUCLEOTIDE SEQUENCE [LARGE SCALE GENOMIC DNA]</scope>
    <source>
        <strain evidence="2">LMG 29540</strain>
    </source>
</reference>
<sequence>MASGRGRSATGSGKYFLSVSCVRKTRQNLPAKVKSLTVRKRILLLNFAFR</sequence>
<proteinExistence type="predicted"/>
<protein>
    <submittedName>
        <fullName evidence="1">Uncharacterized protein</fullName>
    </submittedName>
</protein>
<evidence type="ECO:0000313" key="1">
    <source>
        <dbReference type="EMBL" id="SMG58615.1"/>
    </source>
</evidence>
<name>A0A1X7LXN3_9BURK</name>